<accession>A0A0F6SDZ3</accession>
<dbReference type="Proteomes" id="UP000034883">
    <property type="component" value="Chromosome"/>
</dbReference>
<gene>
    <name evidence="1" type="ORF">DB32_001443</name>
</gene>
<dbReference type="STRING" id="927083.DB32_001443"/>
<proteinExistence type="predicted"/>
<dbReference type="InterPro" id="IPR029063">
    <property type="entry name" value="SAM-dependent_MTases_sf"/>
</dbReference>
<keyword evidence="2" id="KW-1185">Reference proteome</keyword>
<sequence length="242" mass="26839">MARPTNRQSRSVGNLGDVLKHAALIALAERLAHTRVRYVDTHTFLLHAPLADLERWNADVERLVSEHPAYARYIAAERASLARTSHYRCSSGLVLDVLGHQRSTLVLGEANVVTRAELKEQIREERLVGVHVVDEAVAALEYRWRDTGPLLVHIDPFALSPELWRSLAPALDALCESSTDVAIVVYRYTRNARSPWPVAPRGTHGPVAQTRGGPHELAAYASPRMTSAVQEACASLGWRIEH</sequence>
<evidence type="ECO:0008006" key="3">
    <source>
        <dbReference type="Google" id="ProtNLM"/>
    </source>
</evidence>
<name>A0A0F6SDZ3_9BACT</name>
<dbReference type="Gene3D" id="3.40.50.150">
    <property type="entry name" value="Vaccinia Virus protein VP39"/>
    <property type="match status" value="1"/>
</dbReference>
<dbReference type="AlphaFoldDB" id="A0A0F6SDZ3"/>
<protein>
    <recommendedName>
        <fullName evidence="3">23S rRNA (Adenine(2030)-N(6))-methyltransferase RlmJ</fullName>
    </recommendedName>
</protein>
<dbReference type="RefSeq" id="WP_053231648.1">
    <property type="nucleotide sequence ID" value="NZ_CP011125.1"/>
</dbReference>
<evidence type="ECO:0000313" key="2">
    <source>
        <dbReference type="Proteomes" id="UP000034883"/>
    </source>
</evidence>
<dbReference type="SUPFAM" id="SSF53335">
    <property type="entry name" value="S-adenosyl-L-methionine-dependent methyltransferases"/>
    <property type="match status" value="1"/>
</dbReference>
<reference evidence="1 2" key="1">
    <citation type="submission" date="2015-03" db="EMBL/GenBank/DDBJ databases">
        <title>Genome assembly of Sandaracinus amylolyticus DSM 53668.</title>
        <authorList>
            <person name="Sharma G."/>
            <person name="Subramanian S."/>
        </authorList>
    </citation>
    <scope>NUCLEOTIDE SEQUENCE [LARGE SCALE GENOMIC DNA]</scope>
    <source>
        <strain evidence="1 2">DSM 53668</strain>
    </source>
</reference>
<dbReference type="KEGG" id="samy:DB32_001443"/>
<organism evidence="1 2">
    <name type="scientific">Sandaracinus amylolyticus</name>
    <dbReference type="NCBI Taxonomy" id="927083"/>
    <lineage>
        <taxon>Bacteria</taxon>
        <taxon>Pseudomonadati</taxon>
        <taxon>Myxococcota</taxon>
        <taxon>Polyangia</taxon>
        <taxon>Polyangiales</taxon>
        <taxon>Sandaracinaceae</taxon>
        <taxon>Sandaracinus</taxon>
    </lineage>
</organism>
<evidence type="ECO:0000313" key="1">
    <source>
        <dbReference type="EMBL" id="AKF04294.1"/>
    </source>
</evidence>
<dbReference type="EMBL" id="CP011125">
    <property type="protein sequence ID" value="AKF04294.1"/>
    <property type="molecule type" value="Genomic_DNA"/>
</dbReference>